<gene>
    <name evidence="1" type="ORF">PVAP13_2KG273844</name>
</gene>
<organism evidence="1 2">
    <name type="scientific">Panicum virgatum</name>
    <name type="common">Blackwell switchgrass</name>
    <dbReference type="NCBI Taxonomy" id="38727"/>
    <lineage>
        <taxon>Eukaryota</taxon>
        <taxon>Viridiplantae</taxon>
        <taxon>Streptophyta</taxon>
        <taxon>Embryophyta</taxon>
        <taxon>Tracheophyta</taxon>
        <taxon>Spermatophyta</taxon>
        <taxon>Magnoliopsida</taxon>
        <taxon>Liliopsida</taxon>
        <taxon>Poales</taxon>
        <taxon>Poaceae</taxon>
        <taxon>PACMAD clade</taxon>
        <taxon>Panicoideae</taxon>
        <taxon>Panicodae</taxon>
        <taxon>Paniceae</taxon>
        <taxon>Panicinae</taxon>
        <taxon>Panicum</taxon>
        <taxon>Panicum sect. Hiantes</taxon>
    </lineage>
</organism>
<evidence type="ECO:0000313" key="2">
    <source>
        <dbReference type="Proteomes" id="UP000823388"/>
    </source>
</evidence>
<proteinExistence type="predicted"/>
<evidence type="ECO:0000313" key="1">
    <source>
        <dbReference type="EMBL" id="KAG2642417.1"/>
    </source>
</evidence>
<reference evidence="1" key="1">
    <citation type="submission" date="2020-05" db="EMBL/GenBank/DDBJ databases">
        <title>WGS assembly of Panicum virgatum.</title>
        <authorList>
            <person name="Lovell J.T."/>
            <person name="Jenkins J."/>
            <person name="Shu S."/>
            <person name="Juenger T.E."/>
            <person name="Schmutz J."/>
        </authorList>
    </citation>
    <scope>NUCLEOTIDE SEQUENCE</scope>
    <source>
        <strain evidence="1">AP13</strain>
    </source>
</reference>
<dbReference type="Proteomes" id="UP000823388">
    <property type="component" value="Chromosome 2K"/>
</dbReference>
<accession>A0A8T0W709</accession>
<dbReference type="AlphaFoldDB" id="A0A8T0W709"/>
<sequence length="84" mass="9439">MLSKDGNRPHSVPAICRSSASYNIIHSSNSLRCVFLDFSLIREVQIWSTQAKLRKTLIDFLNMVIVEGVNNSHFILSCVNTSTL</sequence>
<keyword evidence="2" id="KW-1185">Reference proteome</keyword>
<protein>
    <submittedName>
        <fullName evidence="1">Uncharacterized protein</fullName>
    </submittedName>
</protein>
<name>A0A8T0W709_PANVG</name>
<dbReference type="EMBL" id="CM029039">
    <property type="protein sequence ID" value="KAG2642417.1"/>
    <property type="molecule type" value="Genomic_DNA"/>
</dbReference>
<comment type="caution">
    <text evidence="1">The sequence shown here is derived from an EMBL/GenBank/DDBJ whole genome shotgun (WGS) entry which is preliminary data.</text>
</comment>